<dbReference type="GO" id="GO:0043565">
    <property type="term" value="F:sequence-specific DNA binding"/>
    <property type="evidence" value="ECO:0007669"/>
    <property type="project" value="InterPro"/>
</dbReference>
<dbReference type="SUPFAM" id="SSF51905">
    <property type="entry name" value="FAD/NAD(P)-binding domain"/>
    <property type="match status" value="1"/>
</dbReference>
<dbReference type="PROSITE" id="PS01124">
    <property type="entry name" value="HTH_ARAC_FAMILY_2"/>
    <property type="match status" value="1"/>
</dbReference>
<dbReference type="AlphaFoldDB" id="A0A430KXF2"/>
<dbReference type="Gene3D" id="3.50.50.100">
    <property type="match status" value="1"/>
</dbReference>
<dbReference type="InterPro" id="IPR009057">
    <property type="entry name" value="Homeodomain-like_sf"/>
</dbReference>
<dbReference type="InterPro" id="IPR036188">
    <property type="entry name" value="FAD/NAD-bd_sf"/>
</dbReference>
<dbReference type="SUPFAM" id="SSF46689">
    <property type="entry name" value="Homeodomain-like"/>
    <property type="match status" value="2"/>
</dbReference>
<dbReference type="InterPro" id="IPR020449">
    <property type="entry name" value="Tscrpt_reg_AraC-type_HTH"/>
</dbReference>
<evidence type="ECO:0000256" key="2">
    <source>
        <dbReference type="ARBA" id="ARBA00023125"/>
    </source>
</evidence>
<name>A0A430KXF2_9HYPO</name>
<dbReference type="Pfam" id="PF22366">
    <property type="entry name" value="NDH2_C"/>
    <property type="match status" value="1"/>
</dbReference>
<gene>
    <name evidence="5" type="ORF">BHE90_017548</name>
</gene>
<evidence type="ECO:0000256" key="1">
    <source>
        <dbReference type="ARBA" id="ARBA00023015"/>
    </source>
</evidence>
<dbReference type="GO" id="GO:0003700">
    <property type="term" value="F:DNA-binding transcription factor activity"/>
    <property type="evidence" value="ECO:0007669"/>
    <property type="project" value="InterPro"/>
</dbReference>
<dbReference type="PRINTS" id="PR00032">
    <property type="entry name" value="HTHARAC"/>
</dbReference>
<accession>A0A430KXF2</accession>
<sequence>AQIDENGVVVDGVLIPSATIIWAAGVKASPAARWLEVDPDRAGRVVVDGNLQIAGRDGVYAIGDTAAATGAAGKAVPGIAPAAKQQGIHAARHIAAELGYRRMPAPFRYRHFGSLATIGRKRAVVDFGWVRFSGLAAWILWSTAHIYFLVGFRNRLVVGANWFWNYITFDRGARLITGLGAEADQMQPIHRSRGRAEDQVNAAPRSVKSAATAPDSVLVAGRSRSLPLFVAPNTCLIDLIEACECARAGSSTDVPHHPYFYLRCESSGIIATKPHTMGVMNDAAIDQILAALAVNVKEFAVCEFTATSAIEIKQLDKIEVHFVLSGTLYLGLAGGECIEAPVGSVVLVPAYIDQVIGGSATPSKILTSQETGSRRRDGLMHYDATMGSRSSVVVACGQIKADIGGSFGPFEGLKEPICSHVADEPVVGVAFSTILRETGVAALGSKALIGSLMKACLILALRRSAQDRGSREILPGLFERPSLARAVALVVENPASNHSLADLARAAGMSRSKFAKVFAETIGSPPMEFVNRARLDKARQLLFSTDLSISDIANHVGFASRSHFSRSFRNEFGLDPTRMRRNGLNGEVRDAL</sequence>
<dbReference type="InterPro" id="IPR032783">
    <property type="entry name" value="AraC_lig"/>
</dbReference>
<dbReference type="Pfam" id="PF12833">
    <property type="entry name" value="HTH_18"/>
    <property type="match status" value="1"/>
</dbReference>
<keyword evidence="3" id="KW-0804">Transcription</keyword>
<evidence type="ECO:0000313" key="6">
    <source>
        <dbReference type="Proteomes" id="UP000287124"/>
    </source>
</evidence>
<dbReference type="Proteomes" id="UP000287124">
    <property type="component" value="Unassembled WGS sequence"/>
</dbReference>
<dbReference type="InterPro" id="IPR018060">
    <property type="entry name" value="HTH_AraC"/>
</dbReference>
<dbReference type="CDD" id="cd02208">
    <property type="entry name" value="cupin_RmlC-like"/>
    <property type="match status" value="1"/>
</dbReference>
<keyword evidence="2" id="KW-0238">DNA-binding</keyword>
<evidence type="ECO:0000259" key="4">
    <source>
        <dbReference type="PROSITE" id="PS01124"/>
    </source>
</evidence>
<dbReference type="SMART" id="SM00342">
    <property type="entry name" value="HTH_ARAC"/>
    <property type="match status" value="1"/>
</dbReference>
<evidence type="ECO:0000313" key="5">
    <source>
        <dbReference type="EMBL" id="RTE68074.1"/>
    </source>
</evidence>
<reference evidence="5 6" key="1">
    <citation type="submission" date="2017-06" db="EMBL/GenBank/DDBJ databases">
        <title>Comparative genomic analysis of Ambrosia Fusariam Clade fungi.</title>
        <authorList>
            <person name="Stajich J.E."/>
            <person name="Carrillo J."/>
            <person name="Kijimoto T."/>
            <person name="Eskalen A."/>
            <person name="O'Donnell K."/>
            <person name="Kasson M."/>
        </authorList>
    </citation>
    <scope>NUCLEOTIDE SEQUENCE [LARGE SCALE GENOMIC DNA]</scope>
    <source>
        <strain evidence="5 6">UCR1854</strain>
    </source>
</reference>
<organism evidence="5 6">
    <name type="scientific">Fusarium euwallaceae</name>
    <dbReference type="NCBI Taxonomy" id="1147111"/>
    <lineage>
        <taxon>Eukaryota</taxon>
        <taxon>Fungi</taxon>
        <taxon>Dikarya</taxon>
        <taxon>Ascomycota</taxon>
        <taxon>Pezizomycotina</taxon>
        <taxon>Sordariomycetes</taxon>
        <taxon>Hypocreomycetidae</taxon>
        <taxon>Hypocreales</taxon>
        <taxon>Nectriaceae</taxon>
        <taxon>Fusarium</taxon>
        <taxon>Fusarium solani species complex</taxon>
    </lineage>
</organism>
<keyword evidence="6" id="KW-1185">Reference proteome</keyword>
<feature type="domain" description="HTH araC/xylS-type" evidence="4">
    <location>
        <begin position="484"/>
        <end position="582"/>
    </location>
</feature>
<dbReference type="PANTHER" id="PTHR46796">
    <property type="entry name" value="HTH-TYPE TRANSCRIPTIONAL ACTIVATOR RHAS-RELATED"/>
    <property type="match status" value="1"/>
</dbReference>
<protein>
    <recommendedName>
        <fullName evidence="4">HTH araC/xylS-type domain-containing protein</fullName>
    </recommendedName>
</protein>
<dbReference type="InterPro" id="IPR050204">
    <property type="entry name" value="AraC_XylS_family_regulators"/>
</dbReference>
<dbReference type="Gene3D" id="1.10.10.60">
    <property type="entry name" value="Homeodomain-like"/>
    <property type="match status" value="1"/>
</dbReference>
<proteinExistence type="predicted"/>
<dbReference type="EMBL" id="MIKF01001202">
    <property type="protein sequence ID" value="RTE68074.1"/>
    <property type="molecule type" value="Genomic_DNA"/>
</dbReference>
<keyword evidence="1" id="KW-0805">Transcription regulation</keyword>
<evidence type="ECO:0000256" key="3">
    <source>
        <dbReference type="ARBA" id="ARBA00023163"/>
    </source>
</evidence>
<comment type="caution">
    <text evidence="5">The sequence shown here is derived from an EMBL/GenBank/DDBJ whole genome shotgun (WGS) entry which is preliminary data.</text>
</comment>
<feature type="non-terminal residue" evidence="5">
    <location>
        <position position="1"/>
    </location>
</feature>
<dbReference type="InterPro" id="IPR054585">
    <property type="entry name" value="NDH2-like_C"/>
</dbReference>
<dbReference type="Pfam" id="PF12852">
    <property type="entry name" value="Cupin_6"/>
    <property type="match status" value="1"/>
</dbReference>